<evidence type="ECO:0000256" key="2">
    <source>
        <dbReference type="SAM" id="SignalP"/>
    </source>
</evidence>
<keyword evidence="2" id="KW-0732">Signal</keyword>
<sequence length="1753" mass="191379">MTSFSYMLLLFLLRLEMRVLKYLFEERDALKIRERELQEEREAQEKAERERLEAEEAERAKVKAARAAEAAAQAERERKEREELALQESTRKKQETPPAIKTEEDAKSEKAPSSSKQEDRLSREVSEVKDREEEKDQEPEKGDGADQTGLEDQKEEEEEEEGQLGRSRSRAFLGSREEEKGLEGAGDDMEGSESEKPSNIEDGPVKPLSADTVKEEERPRSRTEDDKSNDADSLNMNKTLPPLPFERAGTKLNLSSFSPQREGTRPLERTVSLEEAGEGEDHAATKQTKEEMRRTRLSLPRGMALQLDKKSLDDLLLKEHRREVGQVMSNLVSNLTRFTKDGGAQLTEKEAILWKLTEQAAARADKKLESEMRRKSIQTGPPGSVVGPLVVLDEEDEVSIREFLAAVARREQAGGQGQKEKDKEMQRQINIVIGDLPQRIVGPVLAALAADVKEPLSLLWTLVAKVRKERAELARSLTDHAVLLHEHTTRTGTVKVKRMPRRCLPGWRGPLVCGNDALPPFFTFFEVWRTRRGKRPKSAGALGSRETRKGAERLRTLLDVCAAAEKAGEAAERGGGAGGGDHGRACPDLSSEMESGPSVQTRVVWAYALKRAQAGGVALSRRMQKGDLAAAIFTVAFAPKESTNLLKSLGEALGRLPRPAFFAPVRVTREFYPELIKIPERAGGVGWELATAPLVTHEALGRLAMLFSVLDGDEPSRDGFWAATRRASYALGSFPKRLAEEKGLKASRPLSAGQADDGVLAFQGDSAAEQQSERFYRQCLARLRTTAADSGFNAALLQTPPNERAETQGLGDSAKGDGFRRPMFGRQGTMDIRGDLGGRGPLVKMDQFFDQFGSSALPTGREGSNAEYDFRKVRKGEARMSRMVLFGGRKGSFIGEGDASSQQGGALNSSMTMFPPRPPLPPPKMANLPRAPQGHRGGQKPEIGLDTDWLQSMSSLARNKANLFPAGSAHAEGAGVQREGGLRQREAGWVGGGWRARDSPPRSERKLSASHHPPGGILGAFDRLETREGEVFEREESPRRHDATSSGDEKLEPGGSQAYDTARMGASGLTIDRSSPSRHDPLHREAAAVTGGTLNRVQGVVPGRRGVRVFSPTRFGGQQRGAWAGKGEQQLESHRSLTRDQLPSSWKPLDVDAGGPDSFQVAGGIGLGGDSTQTPHGWARVAVSPQRPEAERRGLYLEREGPGGGQHTADVSLEPPERPLPSGMFSQGTHPAARKSPWTTDPGTRRSPGSASLLSGGGWRGLQRDRGSPPRQQTTPQRDRIDSPTPATQGLREVELLLSPPHPTLNRLTSLHNSPLGPASPQRTATPRKVQLEVDLPSDSHRGSVVAVDHGLSSDQFRRASAVHQRRSVLLSDRGTPSPDRDRGRLSRQSERRRQTQEVKVGVDLIGGRRRTDVAQMTLQQLQEHTEKRERQGWNAGPKKRSIEPAPALPGFLGRFSTVLKSPLPSGDDRGAPRASRVDTKKQQETSKRASDMSPILFNSEGLFSDPSTGGAAGAISGGPAVSPGRDGPRKSQRFRDPDAASDSSNSPPSSPMRRAAAPTSSPQLLGLSTHPKGFAPTQTRRQNPWANKSKKGGRAQKLNASETSYPAQTRRVTVTQDPAAANSRAVIQRQASGYGSLWGGRGTTTDGERSPSHSPTRSSRGRGHDSGSSPENSSFPNTPRGRRFAPQRTRYVRRSLTLLGPSAVQMSNHLVSNLVNALQQSTEKVVKGIKEGAQFERTLDIQEKPFLPPVKR</sequence>
<feature type="region of interest" description="Disordered" evidence="1">
    <location>
        <begin position="1359"/>
        <end position="1397"/>
    </location>
</feature>
<feature type="signal peptide" evidence="2">
    <location>
        <begin position="1"/>
        <end position="21"/>
    </location>
</feature>
<feature type="compositionally biased region" description="Basic and acidic residues" evidence="1">
    <location>
        <begin position="279"/>
        <end position="294"/>
    </location>
</feature>
<feature type="chain" id="PRO_5005192265" evidence="2">
    <location>
        <begin position="22"/>
        <end position="1753"/>
    </location>
</feature>
<feature type="compositionally biased region" description="Basic and acidic residues" evidence="1">
    <location>
        <begin position="1527"/>
        <end position="1539"/>
    </location>
</feature>
<reference evidence="3" key="1">
    <citation type="submission" date="2014-11" db="EMBL/GenBank/DDBJ databases">
        <authorList>
            <person name="Otto D Thomas"/>
            <person name="Naeem Raeece"/>
        </authorList>
    </citation>
    <scope>NUCLEOTIDE SEQUENCE</scope>
</reference>
<feature type="compositionally biased region" description="Basic and acidic residues" evidence="1">
    <location>
        <begin position="995"/>
        <end position="1007"/>
    </location>
</feature>
<gene>
    <name evidence="3" type="ORF">Cvel_8035</name>
</gene>
<organism evidence="3">
    <name type="scientific">Chromera velia CCMP2878</name>
    <dbReference type="NCBI Taxonomy" id="1169474"/>
    <lineage>
        <taxon>Eukaryota</taxon>
        <taxon>Sar</taxon>
        <taxon>Alveolata</taxon>
        <taxon>Colpodellida</taxon>
        <taxon>Chromeraceae</taxon>
        <taxon>Chromera</taxon>
    </lineage>
</organism>
<feature type="compositionally biased region" description="Low complexity" evidence="1">
    <location>
        <begin position="1541"/>
        <end position="1563"/>
    </location>
</feature>
<feature type="compositionally biased region" description="Polar residues" evidence="1">
    <location>
        <begin position="252"/>
        <end position="261"/>
    </location>
</feature>
<feature type="compositionally biased region" description="Basic and acidic residues" evidence="1">
    <location>
        <begin position="1188"/>
        <end position="1201"/>
    </location>
</feature>
<evidence type="ECO:0000256" key="1">
    <source>
        <dbReference type="SAM" id="MobiDB-lite"/>
    </source>
</evidence>
<feature type="region of interest" description="Disordered" evidence="1">
    <location>
        <begin position="803"/>
        <end position="828"/>
    </location>
</feature>
<name>A0A0G4HQU2_9ALVE</name>
<feature type="compositionally biased region" description="Basic and acidic residues" evidence="1">
    <location>
        <begin position="1467"/>
        <end position="1491"/>
    </location>
</feature>
<dbReference type="EMBL" id="CDMZ01003546">
    <property type="protein sequence ID" value="CEM46764.1"/>
    <property type="molecule type" value="Genomic_DNA"/>
</dbReference>
<evidence type="ECO:0000313" key="3">
    <source>
        <dbReference type="EMBL" id="CEM46764.1"/>
    </source>
</evidence>
<feature type="compositionally biased region" description="Basic and acidic residues" evidence="1">
    <location>
        <begin position="1379"/>
        <end position="1397"/>
    </location>
</feature>
<feature type="region of interest" description="Disordered" evidence="1">
    <location>
        <begin position="1422"/>
        <end position="1690"/>
    </location>
</feature>
<feature type="compositionally biased region" description="Basic and acidic residues" evidence="1">
    <location>
        <begin position="38"/>
        <end position="61"/>
    </location>
</feature>
<feature type="compositionally biased region" description="Basic and acidic residues" evidence="1">
    <location>
        <begin position="1129"/>
        <end position="1138"/>
    </location>
</feature>
<feature type="compositionally biased region" description="Basic and acidic residues" evidence="1">
    <location>
        <begin position="74"/>
        <end position="144"/>
    </location>
</feature>
<feature type="region of interest" description="Disordered" evidence="1">
    <location>
        <begin position="1118"/>
        <end position="1328"/>
    </location>
</feature>
<feature type="compositionally biased region" description="Basic and acidic residues" evidence="1">
    <location>
        <begin position="262"/>
        <end position="272"/>
    </location>
</feature>
<feature type="compositionally biased region" description="Acidic residues" evidence="1">
    <location>
        <begin position="153"/>
        <end position="162"/>
    </location>
</feature>
<feature type="region of interest" description="Disordered" evidence="1">
    <location>
        <begin position="38"/>
        <end position="295"/>
    </location>
</feature>
<feature type="region of interest" description="Disordered" evidence="1">
    <location>
        <begin position="991"/>
        <end position="1061"/>
    </location>
</feature>
<feature type="compositionally biased region" description="Basic and acidic residues" evidence="1">
    <location>
        <begin position="1022"/>
        <end position="1052"/>
    </location>
</feature>
<feature type="compositionally biased region" description="Basic and acidic residues" evidence="1">
    <location>
        <begin position="212"/>
        <end position="230"/>
    </location>
</feature>
<feature type="compositionally biased region" description="Polar residues" evidence="1">
    <location>
        <begin position="1577"/>
        <end position="1587"/>
    </location>
</feature>
<proteinExistence type="predicted"/>
<accession>A0A0G4HQU2</accession>
<feature type="compositionally biased region" description="Basic residues" evidence="1">
    <location>
        <begin position="1681"/>
        <end position="1690"/>
    </location>
</feature>
<dbReference type="VEuPathDB" id="CryptoDB:Cvel_8035"/>
<feature type="compositionally biased region" description="Low complexity" evidence="1">
    <location>
        <begin position="1245"/>
        <end position="1254"/>
    </location>
</feature>
<feature type="compositionally biased region" description="Polar residues" evidence="1">
    <location>
        <begin position="1599"/>
        <end position="1617"/>
    </location>
</feature>
<protein>
    <submittedName>
        <fullName evidence="3">Uncharacterized protein</fullName>
    </submittedName>
</protein>